<sequence length="129" mass="14383">MTSWSKWHPLTEATCRLAPIYQGNYEIALASGFIEYENGKSKTLYYGKSYKGQSSVRQRITRHLAGAGSSVIADVIDLGLRLKVRWRQHDDPSDGECALFGAFVDRFGELPKANKRGCSTKKVLEQIAA</sequence>
<dbReference type="RefSeq" id="WP_269034274.1">
    <property type="nucleotide sequence ID" value="NZ_CP114040.1"/>
</dbReference>
<name>A0ABY7GY71_9BACT</name>
<gene>
    <name evidence="1" type="ORF">O0S08_37535</name>
</gene>
<proteinExistence type="predicted"/>
<keyword evidence="2" id="KW-1185">Reference proteome</keyword>
<accession>A0ABY7GY71</accession>
<evidence type="ECO:0000313" key="2">
    <source>
        <dbReference type="Proteomes" id="UP001164459"/>
    </source>
</evidence>
<protein>
    <recommendedName>
        <fullName evidence="3">GIY-YIG nuclease family protein</fullName>
    </recommendedName>
</protein>
<dbReference type="Proteomes" id="UP001164459">
    <property type="component" value="Chromosome"/>
</dbReference>
<evidence type="ECO:0008006" key="3">
    <source>
        <dbReference type="Google" id="ProtNLM"/>
    </source>
</evidence>
<organism evidence="1 2">
    <name type="scientific">Nannocystis punicea</name>
    <dbReference type="NCBI Taxonomy" id="2995304"/>
    <lineage>
        <taxon>Bacteria</taxon>
        <taxon>Pseudomonadati</taxon>
        <taxon>Myxococcota</taxon>
        <taxon>Polyangia</taxon>
        <taxon>Nannocystales</taxon>
        <taxon>Nannocystaceae</taxon>
        <taxon>Nannocystis</taxon>
    </lineage>
</organism>
<evidence type="ECO:0000313" key="1">
    <source>
        <dbReference type="EMBL" id="WAS91920.1"/>
    </source>
</evidence>
<reference evidence="1" key="1">
    <citation type="submission" date="2022-11" db="EMBL/GenBank/DDBJ databases">
        <title>Minimal conservation of predation-associated metabolite biosynthetic gene clusters underscores biosynthetic potential of Myxococcota including descriptions for ten novel species: Archangium lansinium sp. nov., Myxococcus landrumus sp. nov., Nannocystis bai.</title>
        <authorList>
            <person name="Ahearne A."/>
            <person name="Stevens C."/>
            <person name="Dowd S."/>
        </authorList>
    </citation>
    <scope>NUCLEOTIDE SEQUENCE</scope>
    <source>
        <strain evidence="1">Fl3</strain>
    </source>
</reference>
<dbReference type="EMBL" id="CP114040">
    <property type="protein sequence ID" value="WAS91920.1"/>
    <property type="molecule type" value="Genomic_DNA"/>
</dbReference>